<dbReference type="Gene3D" id="3.40.50.720">
    <property type="entry name" value="NAD(P)-binding Rossmann-like Domain"/>
    <property type="match status" value="1"/>
</dbReference>
<dbReference type="PANTHER" id="PTHR43377:SF1">
    <property type="entry name" value="BILIVERDIN REDUCTASE A"/>
    <property type="match status" value="1"/>
</dbReference>
<dbReference type="PANTHER" id="PTHR43377">
    <property type="entry name" value="BILIVERDIN REDUCTASE A"/>
    <property type="match status" value="1"/>
</dbReference>
<feature type="domain" description="GFO/IDH/MocA-like oxidoreductase" evidence="2">
    <location>
        <begin position="130"/>
        <end position="251"/>
    </location>
</feature>
<dbReference type="SUPFAM" id="SSF55347">
    <property type="entry name" value="Glyceraldehyde-3-phosphate dehydrogenase-like, C-terminal domain"/>
    <property type="match status" value="1"/>
</dbReference>
<dbReference type="InterPro" id="IPR000683">
    <property type="entry name" value="Gfo/Idh/MocA-like_OxRdtase_N"/>
</dbReference>
<dbReference type="InterPro" id="IPR055170">
    <property type="entry name" value="GFO_IDH_MocA-like_dom"/>
</dbReference>
<protein>
    <submittedName>
        <fullName evidence="3">Glucose-fructose oxidoreductase</fullName>
    </submittedName>
</protein>
<dbReference type="EMBL" id="BMHP01000001">
    <property type="protein sequence ID" value="GGD49501.1"/>
    <property type="molecule type" value="Genomic_DNA"/>
</dbReference>
<comment type="caution">
    <text evidence="3">The sequence shown here is derived from an EMBL/GenBank/DDBJ whole genome shotgun (WGS) entry which is preliminary data.</text>
</comment>
<evidence type="ECO:0000313" key="3">
    <source>
        <dbReference type="EMBL" id="GGD49501.1"/>
    </source>
</evidence>
<accession>A0A917DMY9</accession>
<evidence type="ECO:0000259" key="1">
    <source>
        <dbReference type="Pfam" id="PF01408"/>
    </source>
</evidence>
<dbReference type="Pfam" id="PF22725">
    <property type="entry name" value="GFO_IDH_MocA_C3"/>
    <property type="match status" value="1"/>
</dbReference>
<dbReference type="RefSeq" id="WP_188988578.1">
    <property type="nucleotide sequence ID" value="NZ_BMHP01000001.1"/>
</dbReference>
<dbReference type="InterPro" id="IPR051450">
    <property type="entry name" value="Gfo/Idh/MocA_Oxidoreductases"/>
</dbReference>
<feature type="domain" description="Gfo/Idh/MocA-like oxidoreductase N-terminal" evidence="1">
    <location>
        <begin position="6"/>
        <end position="121"/>
    </location>
</feature>
<name>A0A917DMY9_9BACL</name>
<evidence type="ECO:0000313" key="4">
    <source>
        <dbReference type="Proteomes" id="UP000612456"/>
    </source>
</evidence>
<dbReference type="AlphaFoldDB" id="A0A917DMY9"/>
<proteinExistence type="predicted"/>
<dbReference type="Gene3D" id="3.30.360.10">
    <property type="entry name" value="Dihydrodipicolinate Reductase, domain 2"/>
    <property type="match status" value="1"/>
</dbReference>
<reference evidence="3" key="1">
    <citation type="journal article" date="2014" name="Int. J. Syst. Evol. Microbiol.">
        <title>Complete genome sequence of Corynebacterium casei LMG S-19264T (=DSM 44701T), isolated from a smear-ripened cheese.</title>
        <authorList>
            <consortium name="US DOE Joint Genome Institute (JGI-PGF)"/>
            <person name="Walter F."/>
            <person name="Albersmeier A."/>
            <person name="Kalinowski J."/>
            <person name="Ruckert C."/>
        </authorList>
    </citation>
    <scope>NUCLEOTIDE SEQUENCE</scope>
    <source>
        <strain evidence="3">CGMCC 1.15178</strain>
    </source>
</reference>
<dbReference type="GO" id="GO:0000166">
    <property type="term" value="F:nucleotide binding"/>
    <property type="evidence" value="ECO:0007669"/>
    <property type="project" value="InterPro"/>
</dbReference>
<dbReference type="Proteomes" id="UP000612456">
    <property type="component" value="Unassembled WGS sequence"/>
</dbReference>
<dbReference type="SUPFAM" id="SSF51735">
    <property type="entry name" value="NAD(P)-binding Rossmann-fold domains"/>
    <property type="match status" value="1"/>
</dbReference>
<keyword evidence="4" id="KW-1185">Reference proteome</keyword>
<gene>
    <name evidence="3" type="ORF">GCM10010911_03780</name>
</gene>
<evidence type="ECO:0000259" key="2">
    <source>
        <dbReference type="Pfam" id="PF22725"/>
    </source>
</evidence>
<sequence>MTITATLIGAGGIGDSHLEAISRLEGIQASALADINLERAQNCADRFGLKAYTDYRAMIAEVKPDIAIIALPHFLHREVALYCLNQGCHLLLEKPMALSDEECSEIIELANSKGLIIFVGHTQQYLAQNLTAKALIREGRLGNLIMVNDNRHCSYFTPDRPAWFLDPAKSGGGIVANLGAHCIDKIQWLTDSRIVQAKAILSYEAEGYPDVEGSASMLLTTSQGVPCTVNLSGYKGVGSEETELVFTHGMIKILNHKSVWLSRDGVYQEVPSIESVNPMRLQFLDLLACIRDGRQPYCSGDYGRSVVRVIEAVYESDKRKQEVAVKS</sequence>
<dbReference type="InterPro" id="IPR036291">
    <property type="entry name" value="NAD(P)-bd_dom_sf"/>
</dbReference>
<organism evidence="3 4">
    <name type="scientific">Paenibacillus nasutitermitis</name>
    <dbReference type="NCBI Taxonomy" id="1652958"/>
    <lineage>
        <taxon>Bacteria</taxon>
        <taxon>Bacillati</taxon>
        <taxon>Bacillota</taxon>
        <taxon>Bacilli</taxon>
        <taxon>Bacillales</taxon>
        <taxon>Paenibacillaceae</taxon>
        <taxon>Paenibacillus</taxon>
    </lineage>
</organism>
<reference evidence="3" key="2">
    <citation type="submission" date="2020-09" db="EMBL/GenBank/DDBJ databases">
        <authorList>
            <person name="Sun Q."/>
            <person name="Zhou Y."/>
        </authorList>
    </citation>
    <scope>NUCLEOTIDE SEQUENCE</scope>
    <source>
        <strain evidence="3">CGMCC 1.15178</strain>
    </source>
</reference>
<dbReference type="Pfam" id="PF01408">
    <property type="entry name" value="GFO_IDH_MocA"/>
    <property type="match status" value="1"/>
</dbReference>